<dbReference type="Gene3D" id="3.90.176.10">
    <property type="entry name" value="Toxin ADP-ribosyltransferase, Chain A, domain 1"/>
    <property type="match status" value="1"/>
</dbReference>
<gene>
    <name evidence="1" type="ORF">GCM10010921_24220</name>
</gene>
<reference evidence="1" key="2">
    <citation type="submission" date="2020-09" db="EMBL/GenBank/DDBJ databases">
        <authorList>
            <person name="Sun Q."/>
            <person name="Zhou Y."/>
        </authorList>
    </citation>
    <scope>NUCLEOTIDE SEQUENCE</scope>
    <source>
        <strain evidence="1">CGMCC 1.15794</strain>
    </source>
</reference>
<comment type="caution">
    <text evidence="1">The sequence shown here is derived from an EMBL/GenBank/DDBJ whole genome shotgun (WGS) entry which is preliminary data.</text>
</comment>
<dbReference type="RefSeq" id="WP_194461749.1">
    <property type="nucleotide sequence ID" value="NZ_BMJY01000012.1"/>
</dbReference>
<evidence type="ECO:0000313" key="2">
    <source>
        <dbReference type="Proteomes" id="UP000657592"/>
    </source>
</evidence>
<organism evidence="1 2">
    <name type="scientific">Microbacterium album</name>
    <dbReference type="NCBI Taxonomy" id="2053191"/>
    <lineage>
        <taxon>Bacteria</taxon>
        <taxon>Bacillati</taxon>
        <taxon>Actinomycetota</taxon>
        <taxon>Actinomycetes</taxon>
        <taxon>Micrococcales</taxon>
        <taxon>Microbacteriaceae</taxon>
        <taxon>Microbacterium</taxon>
    </lineage>
</organism>
<accession>A0A917IGA0</accession>
<dbReference type="AlphaFoldDB" id="A0A917IGA0"/>
<reference evidence="1" key="1">
    <citation type="journal article" date="2014" name="Int. J. Syst. Evol. Microbiol.">
        <title>Complete genome sequence of Corynebacterium casei LMG S-19264T (=DSM 44701T), isolated from a smear-ripened cheese.</title>
        <authorList>
            <consortium name="US DOE Joint Genome Institute (JGI-PGF)"/>
            <person name="Walter F."/>
            <person name="Albersmeier A."/>
            <person name="Kalinowski J."/>
            <person name="Ruckert C."/>
        </authorList>
    </citation>
    <scope>NUCLEOTIDE SEQUENCE</scope>
    <source>
        <strain evidence="1">CGMCC 1.15794</strain>
    </source>
</reference>
<sequence length="148" mass="15912">MNDAMTRFVEAVSRLPVYRGLSWRAADFALTTPLTTEMPIPTSRDVRVATENFRVAGAHLFVTTGAREIGPLAANPAEQEVVLLPGARLVPVSALHEVEGVKVQVVLEQPPANEPLPEYPDDEGIGTLIRDARSRADVAVTSPGRFGA</sequence>
<keyword evidence="2" id="KW-1185">Reference proteome</keyword>
<evidence type="ECO:0000313" key="1">
    <source>
        <dbReference type="EMBL" id="GGH47467.1"/>
    </source>
</evidence>
<dbReference type="Proteomes" id="UP000657592">
    <property type="component" value="Unassembled WGS sequence"/>
</dbReference>
<name>A0A917IGA0_9MICO</name>
<protein>
    <submittedName>
        <fullName evidence="1">Uncharacterized protein</fullName>
    </submittedName>
</protein>
<proteinExistence type="predicted"/>
<dbReference type="EMBL" id="BMJY01000012">
    <property type="protein sequence ID" value="GGH47467.1"/>
    <property type="molecule type" value="Genomic_DNA"/>
</dbReference>